<reference evidence="2 3" key="1">
    <citation type="submission" date="2024-02" db="EMBL/GenBank/DDBJ databases">
        <title>De novo assembly and annotation of 12 fungi associated with fruit tree decline syndrome in Ontario, Canada.</title>
        <authorList>
            <person name="Sulman M."/>
            <person name="Ellouze W."/>
            <person name="Ilyukhin E."/>
        </authorList>
    </citation>
    <scope>NUCLEOTIDE SEQUENCE [LARGE SCALE GENOMIC DNA]</scope>
    <source>
        <strain evidence="2 3">M1-105</strain>
    </source>
</reference>
<dbReference type="Proteomes" id="UP001521116">
    <property type="component" value="Unassembled WGS sequence"/>
</dbReference>
<keyword evidence="3" id="KW-1185">Reference proteome</keyword>
<evidence type="ECO:0000313" key="2">
    <source>
        <dbReference type="EMBL" id="KAL1632414.1"/>
    </source>
</evidence>
<accession>A0ABR3SYJ4</accession>
<feature type="compositionally biased region" description="Acidic residues" evidence="1">
    <location>
        <begin position="192"/>
        <end position="210"/>
    </location>
</feature>
<sequence>MSTLPPRKRLRATHPSPTWHHTARTDHAGAPAHTLWLGTTATPPSTPAHQIYVTFPLADALPCVRRLAAADLLPPPARFDVYAADAFVDVFVCVAHQRRESAGRGGAGLVVLVTEEGGGEGPSLVWFERGGRAEVRVPEDLEGEEGGELALERVEVRAVRVRDWAKAEAELAKVGVEEGGGDGGEEPMGGAEEGERDGEEGERDGEEGSGVEEHQLVMKPITDSAGKPAVSVTNAPEAEAEDRCDLHYIVYDLNSSDDGLSSIATLFTSTLLSHCAPGTTALLEFHPASSLGASIEHFRHEQQARPELNVGYLSQPSSESGPVYRIFPSSPEIEAGIDKHRAATLGAGMPLSGFKVFFVALESHNFAREDSVLLVRADPDFPALRKLMGKNSEEGEDEAGMGAVGSAVEILESAINHNQNSPRTSLLGLPTEQRLEIYSHLSGWMIGDDWEGRHCERNPSSACQLRREKGDFSAELSGSYLGLLLSCRKLYTEASQVLYRSEHGVLGLNTAKTPLPILYASPDYIMLRGYPTMFCRIHQTYLPGVEGLFRWVRRLKIDMEGWFNEAQTDNRDEHGLFGFHDKYQAMDNIRWVAKQLQCVDQLNT</sequence>
<dbReference type="EMBL" id="JAJVDC020000030">
    <property type="protein sequence ID" value="KAL1632414.1"/>
    <property type="molecule type" value="Genomic_DNA"/>
</dbReference>
<proteinExistence type="predicted"/>
<evidence type="ECO:0000313" key="3">
    <source>
        <dbReference type="Proteomes" id="UP001521116"/>
    </source>
</evidence>
<evidence type="ECO:0000256" key="1">
    <source>
        <dbReference type="SAM" id="MobiDB-lite"/>
    </source>
</evidence>
<feature type="compositionally biased region" description="Basic residues" evidence="1">
    <location>
        <begin position="1"/>
        <end position="12"/>
    </location>
</feature>
<organism evidence="2 3">
    <name type="scientific">Neofusicoccum ribis</name>
    <dbReference type="NCBI Taxonomy" id="45134"/>
    <lineage>
        <taxon>Eukaryota</taxon>
        <taxon>Fungi</taxon>
        <taxon>Dikarya</taxon>
        <taxon>Ascomycota</taxon>
        <taxon>Pezizomycotina</taxon>
        <taxon>Dothideomycetes</taxon>
        <taxon>Dothideomycetes incertae sedis</taxon>
        <taxon>Botryosphaeriales</taxon>
        <taxon>Botryosphaeriaceae</taxon>
        <taxon>Neofusicoccum</taxon>
    </lineage>
</organism>
<feature type="region of interest" description="Disordered" evidence="1">
    <location>
        <begin position="1"/>
        <end position="24"/>
    </location>
</feature>
<protein>
    <submittedName>
        <fullName evidence="2">Uncharacterized protein</fullName>
    </submittedName>
</protein>
<name>A0ABR3SYJ4_9PEZI</name>
<feature type="region of interest" description="Disordered" evidence="1">
    <location>
        <begin position="173"/>
        <end position="238"/>
    </location>
</feature>
<gene>
    <name evidence="2" type="ORF">SLS56_003656</name>
</gene>
<comment type="caution">
    <text evidence="2">The sequence shown here is derived from an EMBL/GenBank/DDBJ whole genome shotgun (WGS) entry which is preliminary data.</text>
</comment>